<reference evidence="2 3" key="1">
    <citation type="submission" date="2015-02" db="EMBL/GenBank/DDBJ databases">
        <title>Draft genome sequence of Kitasatospora griseola MF730-N6, a bafilomycin, terpentecin and satosporin producer.</title>
        <authorList>
            <person name="Arens J.C."/>
            <person name="Haltli B."/>
            <person name="Kerr R.G."/>
        </authorList>
    </citation>
    <scope>NUCLEOTIDE SEQUENCE [LARGE SCALE GENOMIC DNA]</scope>
    <source>
        <strain evidence="2 3">MF730-N6</strain>
    </source>
</reference>
<dbReference type="RefSeq" id="WP_043910100.1">
    <property type="nucleotide sequence ID" value="NZ_JXZB01000002.1"/>
</dbReference>
<evidence type="ECO:0008006" key="4">
    <source>
        <dbReference type="Google" id="ProtNLM"/>
    </source>
</evidence>
<comment type="caution">
    <text evidence="2">The sequence shown here is derived from an EMBL/GenBank/DDBJ whole genome shotgun (WGS) entry which is preliminary data.</text>
</comment>
<proteinExistence type="predicted"/>
<organism evidence="2 3">
    <name type="scientific">Kitasatospora griseola</name>
    <name type="common">Streptomyces griseolosporeus</name>
    <dbReference type="NCBI Taxonomy" id="2064"/>
    <lineage>
        <taxon>Bacteria</taxon>
        <taxon>Bacillati</taxon>
        <taxon>Actinomycetota</taxon>
        <taxon>Actinomycetes</taxon>
        <taxon>Kitasatosporales</taxon>
        <taxon>Streptomycetaceae</taxon>
        <taxon>Kitasatospora</taxon>
    </lineage>
</organism>
<gene>
    <name evidence="2" type="ORF">TR51_09570</name>
</gene>
<protein>
    <recommendedName>
        <fullName evidence="4">PBS lyase</fullName>
    </recommendedName>
</protein>
<evidence type="ECO:0000256" key="1">
    <source>
        <dbReference type="SAM" id="MobiDB-lite"/>
    </source>
</evidence>
<dbReference type="STRING" id="2064.TR51_09570"/>
<evidence type="ECO:0000313" key="2">
    <source>
        <dbReference type="EMBL" id="KIQ64523.1"/>
    </source>
</evidence>
<keyword evidence="3" id="KW-1185">Reference proteome</keyword>
<evidence type="ECO:0000313" key="3">
    <source>
        <dbReference type="Proteomes" id="UP000032066"/>
    </source>
</evidence>
<dbReference type="Proteomes" id="UP000032066">
    <property type="component" value="Unassembled WGS sequence"/>
</dbReference>
<name>A0A0D0Q0N3_KITGR</name>
<accession>A0A0D0Q0N3</accession>
<sequence length="583" mass="61341">MIHTTHTSSADRLLAAVEPLPHAERLRTVARTAHALAATGELAALLDELAGHGGYGRRLAALAAQAGPGVTGRSERLDGLTAALAAVRTDLVDRLLTAPTPPDTATADRWTPRQQQVAAAGRAAVADDPQRPVEERAAALRAAARIPGHGAALLRRWADHPDTVLAETALAALPTTDDPAAVLPDLLARAAADRARVALHAADRAARHTPPGTLAALLRAPALGDAPARITSRKQAVRLAARHLPAEAAATLLLDAVRAPGGHPDVRTAALAETLHRRGDRRADGTPAPAGELRWALLAEIAAHGAPDQRRRLTEADPHRLPPADRPRYAELVAGLLESGDRSVEDAARTRLADLAGHVPQAVAGLARTVLDPDDRSRWESAAETLTVIALGDTPHPLGGCAPGSVLSDVLTALAASVGAGEDRSRERLARLQNRLLLHSWNNPNAAAVCRAAAAVLLVEPALRRSAVELLVGAVDVSAEDLGDRLVRLLPLLTDRPALAVRAAEELGRKAQYGWARTAPALAAARRLAPDGSFAGGLLAVALARAGARDRWSEPWRALLRELRRHPEPDVRDEAHTVRTDTD</sequence>
<feature type="compositionally biased region" description="Basic and acidic residues" evidence="1">
    <location>
        <begin position="307"/>
        <end position="325"/>
    </location>
</feature>
<dbReference type="PATRIC" id="fig|2064.6.peg.2032"/>
<dbReference type="EMBL" id="JXZB01000002">
    <property type="protein sequence ID" value="KIQ64523.1"/>
    <property type="molecule type" value="Genomic_DNA"/>
</dbReference>
<dbReference type="AlphaFoldDB" id="A0A0D0Q0N3"/>
<feature type="region of interest" description="Disordered" evidence="1">
    <location>
        <begin position="306"/>
        <end position="325"/>
    </location>
</feature>
<dbReference type="OrthoDB" id="3273854at2"/>